<protein>
    <submittedName>
        <fullName evidence="17">Formate dehydrogenase-N subunit alpha</fullName>
    </submittedName>
</protein>
<dbReference type="InterPro" id="IPR006443">
    <property type="entry name" value="Formate-DH-alph_fdnG"/>
</dbReference>
<keyword evidence="8 15" id="KW-0732">Signal</keyword>
<dbReference type="RefSeq" id="WP_101250541.1">
    <property type="nucleotide sequence ID" value="NZ_PIUM01000009.1"/>
</dbReference>
<evidence type="ECO:0000256" key="10">
    <source>
        <dbReference type="ARBA" id="ARBA00022933"/>
    </source>
</evidence>
<evidence type="ECO:0000256" key="4">
    <source>
        <dbReference type="ARBA" id="ARBA00010312"/>
    </source>
</evidence>
<keyword evidence="6" id="KW-0500">Molybdenum</keyword>
<evidence type="ECO:0000256" key="15">
    <source>
        <dbReference type="SAM" id="SignalP"/>
    </source>
</evidence>
<proteinExistence type="inferred from homology"/>
<keyword evidence="14" id="KW-0520">NAD</keyword>
<evidence type="ECO:0000256" key="8">
    <source>
        <dbReference type="ARBA" id="ARBA00022729"/>
    </source>
</evidence>
<dbReference type="CDD" id="cd02752">
    <property type="entry name" value="MopB_Formate-Dh-Na-like"/>
    <property type="match status" value="1"/>
</dbReference>
<keyword evidence="11" id="KW-0560">Oxidoreductase</keyword>
<dbReference type="AlphaFoldDB" id="A0A2N3PWG5"/>
<dbReference type="SMART" id="SM00926">
    <property type="entry name" value="Molybdop_Fe4S4"/>
    <property type="match status" value="1"/>
</dbReference>
<dbReference type="PANTHER" id="PTHR43598:SF1">
    <property type="entry name" value="FORMATE DEHYDROGENASE-O MAJOR SUBUNIT"/>
    <property type="match status" value="1"/>
</dbReference>
<dbReference type="GO" id="GO:0047111">
    <property type="term" value="F:formate dehydrogenase (cytochrome-c-553) activity"/>
    <property type="evidence" value="ECO:0007669"/>
    <property type="project" value="InterPro"/>
</dbReference>
<dbReference type="PROSITE" id="PS00551">
    <property type="entry name" value="MOLYBDOPTERIN_PROK_1"/>
    <property type="match status" value="1"/>
</dbReference>
<dbReference type="GO" id="GO:0009061">
    <property type="term" value="P:anaerobic respiration"/>
    <property type="evidence" value="ECO:0007669"/>
    <property type="project" value="TreeGrafter"/>
</dbReference>
<comment type="caution">
    <text evidence="17">The sequence shown here is derived from an EMBL/GenBank/DDBJ whole genome shotgun (WGS) entry which is preliminary data.</text>
</comment>
<feature type="chain" id="PRO_5014982110" evidence="15">
    <location>
        <begin position="34"/>
        <end position="1017"/>
    </location>
</feature>
<dbReference type="PANTHER" id="PTHR43598">
    <property type="entry name" value="TUNGSTEN-CONTAINING FORMYLMETHANOFURAN DEHYDROGENASE 2 SUBUNIT B"/>
    <property type="match status" value="1"/>
</dbReference>
<dbReference type="Pfam" id="PF00384">
    <property type="entry name" value="Molybdopterin"/>
    <property type="match status" value="1"/>
</dbReference>
<dbReference type="PROSITE" id="PS51669">
    <property type="entry name" value="4FE4S_MOW_BIS_MGD"/>
    <property type="match status" value="1"/>
</dbReference>
<reference evidence="18" key="1">
    <citation type="submission" date="2017-12" db="EMBL/GenBank/DDBJ databases">
        <title>Draft genome sequence of Telmatospirillum siberiense 26-4b1T, an acidotolerant peatland alphaproteobacterium potentially involved in sulfur cycling.</title>
        <authorList>
            <person name="Hausmann B."/>
            <person name="Pjevac P."/>
            <person name="Schreck K."/>
            <person name="Herbold C.W."/>
            <person name="Daims H."/>
            <person name="Wagner M."/>
            <person name="Pester M."/>
            <person name="Loy A."/>
        </authorList>
    </citation>
    <scope>NUCLEOTIDE SEQUENCE [LARGE SCALE GENOMIC DNA]</scope>
    <source>
        <strain evidence="18">26-4b1</strain>
    </source>
</reference>
<dbReference type="Gene3D" id="3.40.50.740">
    <property type="match status" value="1"/>
</dbReference>
<keyword evidence="7" id="KW-0479">Metal-binding</keyword>
<organism evidence="17 18">
    <name type="scientific">Telmatospirillum siberiense</name>
    <dbReference type="NCBI Taxonomy" id="382514"/>
    <lineage>
        <taxon>Bacteria</taxon>
        <taxon>Pseudomonadati</taxon>
        <taxon>Pseudomonadota</taxon>
        <taxon>Alphaproteobacteria</taxon>
        <taxon>Rhodospirillales</taxon>
        <taxon>Rhodospirillaceae</taxon>
        <taxon>Telmatospirillum</taxon>
    </lineage>
</organism>
<dbReference type="Pfam" id="PF04879">
    <property type="entry name" value="Molybdop_Fe4S4"/>
    <property type="match status" value="1"/>
</dbReference>
<dbReference type="InterPro" id="IPR009010">
    <property type="entry name" value="Asp_de-COase-like_dom_sf"/>
</dbReference>
<dbReference type="PROSITE" id="PS51318">
    <property type="entry name" value="TAT"/>
    <property type="match status" value="1"/>
</dbReference>
<dbReference type="Proteomes" id="UP000233293">
    <property type="component" value="Unassembled WGS sequence"/>
</dbReference>
<evidence type="ECO:0000313" key="18">
    <source>
        <dbReference type="Proteomes" id="UP000233293"/>
    </source>
</evidence>
<dbReference type="EMBL" id="PIUM01000009">
    <property type="protein sequence ID" value="PKU24749.1"/>
    <property type="molecule type" value="Genomic_DNA"/>
</dbReference>
<keyword evidence="18" id="KW-1185">Reference proteome</keyword>
<evidence type="ECO:0000256" key="11">
    <source>
        <dbReference type="ARBA" id="ARBA00023002"/>
    </source>
</evidence>
<evidence type="ECO:0000313" key="17">
    <source>
        <dbReference type="EMBL" id="PKU24749.1"/>
    </source>
</evidence>
<dbReference type="GO" id="GO:0015944">
    <property type="term" value="P:formate oxidation"/>
    <property type="evidence" value="ECO:0007669"/>
    <property type="project" value="UniProtKB-ARBA"/>
</dbReference>
<dbReference type="InterPro" id="IPR006656">
    <property type="entry name" value="Mopterin_OxRdtase"/>
</dbReference>
<dbReference type="GO" id="GO:0051539">
    <property type="term" value="F:4 iron, 4 sulfur cluster binding"/>
    <property type="evidence" value="ECO:0007669"/>
    <property type="project" value="UniProtKB-KW"/>
</dbReference>
<keyword evidence="9" id="KW-0574">Periplasm</keyword>
<evidence type="ECO:0000256" key="1">
    <source>
        <dbReference type="ARBA" id="ARBA00001942"/>
    </source>
</evidence>
<comment type="subcellular location">
    <subcellularLocation>
        <location evidence="3">Periplasm</location>
    </subcellularLocation>
</comment>
<dbReference type="SUPFAM" id="SSF53706">
    <property type="entry name" value="Formate dehydrogenase/DMSO reductase, domains 1-3"/>
    <property type="match status" value="1"/>
</dbReference>
<evidence type="ECO:0000256" key="13">
    <source>
        <dbReference type="ARBA" id="ARBA00023014"/>
    </source>
</evidence>
<dbReference type="PROSITE" id="PS00932">
    <property type="entry name" value="MOLYBDOPTERIN_PROK_3"/>
    <property type="match status" value="1"/>
</dbReference>
<accession>A0A2N3PWG5</accession>
<dbReference type="Gene3D" id="3.40.228.10">
    <property type="entry name" value="Dimethylsulfoxide Reductase, domain 2"/>
    <property type="match status" value="2"/>
</dbReference>
<keyword evidence="10" id="KW-0712">Selenocysteine</keyword>
<dbReference type="GO" id="GO:0042597">
    <property type="term" value="C:periplasmic space"/>
    <property type="evidence" value="ECO:0007669"/>
    <property type="project" value="UniProtKB-SubCell"/>
</dbReference>
<dbReference type="GO" id="GO:0036397">
    <property type="term" value="F:formate dehydrogenase (quinone) activity"/>
    <property type="evidence" value="ECO:0007669"/>
    <property type="project" value="UniProtKB-ARBA"/>
</dbReference>
<gene>
    <name evidence="17" type="primary">fdnG</name>
    <name evidence="17" type="ORF">CWS72_10185</name>
</gene>
<dbReference type="Pfam" id="PF01568">
    <property type="entry name" value="Molydop_binding"/>
    <property type="match status" value="1"/>
</dbReference>
<dbReference type="InterPro" id="IPR006655">
    <property type="entry name" value="Mopterin_OxRdtase_prok_CS"/>
</dbReference>
<dbReference type="CDD" id="cd02792">
    <property type="entry name" value="MopB_CT_Formate-Dh-Na-like"/>
    <property type="match status" value="1"/>
</dbReference>
<dbReference type="NCBIfam" id="TIGR01553">
    <property type="entry name" value="formate-DH-alph"/>
    <property type="match status" value="1"/>
</dbReference>
<sequence>MQVSRRQFFKISAAGLSASSMAALGFSASPALAEVRQYKLLRAKETRNTCTYCSVGCGLLMYSLGDGAKNAKANIIHIEGDPDHPVSRGSLCPKGAGLLDFVHSESRLKYPEVREAGSKEWKRISWEEAITRVARHMKTDRDANVVAKNAQGVPVNRWLSTAMLTASASSNETGILSQKFIRSLGIVATDAQARVCHGPTVSALASTFGRGAMTNNWVDIKNADFILVMGGNPAEAHPVGFKWAIEAKKKGARLIVVDPRFNRTASVADDFLPIRAGSDIAFLGGIINWLISNGKIQWDYVKAYTNAAFIVSEGYSFDEGLFAGYDEAKGQYDRGSWSYELDEAGEAKVDPTLEHPRCVWNLLKQHYSRYTPEMVVTLTGSPKDGFLKVCEHLGATAVPDKVATILYALGWTQHTTGSQNIRTMAMIQLLLGNIGMPGGGVNALRGHSNIQGLSDLGLLSTSLPGYLTLPSESAHPTFADYIAKNTPKAQRPGQMNYWGNTPKFFVSLLKWFWGDKATRENDWGYDWLPKWDRMYDVLAIMDLMHRGKLNGFIVQGFNPLASLPDYNKNVAAYAKLKYLVIIDPIATETSTFWQNHGEFNDVDSASIQTEVFRLPCTCFAEEDGSIVNSARWLQWHWKGGEPPGEARSDQAVLGELFFALRKLYQEEGGTLPEPILNLSWPYANPREPTPEELAKEMNGRALTDVVDPKDPTKVLARKGEQLPGFALLRDDGSTLCAAWIFSGCWTQAGNQMGRRDNTDVGLGATPGWAWSWPANRRILYNRASCDPAGKPWDPNRKLIAWTGEKWAGGDIPDFQVDAGPQTGMNPFIMNPEGVGRLFSTDKLVDGPFPEHYEPMESPLGTNPLHPKVVSSPAVRIFAADKERLGTREKFPYVGTTYRLTEHFQFWTKSVRLSAIAQPQQFVEISEQLAAEKGIVNGEWVKVSSRRGFIKAKAMVTKRVKVLTVNNQTVHQIGIPLHWGWVGVAQKGHLANSLAPAVGDCNTQTPEYKAFLVNIEKA</sequence>
<dbReference type="InterPro" id="IPR006963">
    <property type="entry name" value="Mopterin_OxRdtase_4Fe-4S_dom"/>
</dbReference>
<dbReference type="InterPro" id="IPR027467">
    <property type="entry name" value="MopterinOxRdtase_cofactor_BS"/>
</dbReference>
<dbReference type="GO" id="GO:0009055">
    <property type="term" value="F:electron transfer activity"/>
    <property type="evidence" value="ECO:0007669"/>
    <property type="project" value="InterPro"/>
</dbReference>
<name>A0A2N3PWG5_9PROT</name>
<dbReference type="OrthoDB" id="9803192at2"/>
<dbReference type="Gene3D" id="2.40.40.20">
    <property type="match status" value="1"/>
</dbReference>
<dbReference type="FunFam" id="3.40.228.10:FF:000006">
    <property type="entry name" value="Formate dehydrogenase, alpha subunit, selenocysteine-containing"/>
    <property type="match status" value="1"/>
</dbReference>
<comment type="cofactor">
    <cofactor evidence="2">
        <name>[4Fe-4S] cluster</name>
        <dbReference type="ChEBI" id="CHEBI:49883"/>
    </cofactor>
</comment>
<keyword evidence="13" id="KW-0411">Iron-sulfur</keyword>
<dbReference type="FunFam" id="3.40.50.740:FF:000007">
    <property type="entry name" value="Formate dehydrogenase, alpha subunit, selenocysteine-containing"/>
    <property type="match status" value="1"/>
</dbReference>
<dbReference type="FunFam" id="3.40.228.10:FF:000009">
    <property type="entry name" value="Formate dehydrogenase, alpha subunit, selenocysteine-containing"/>
    <property type="match status" value="1"/>
</dbReference>
<dbReference type="InterPro" id="IPR006657">
    <property type="entry name" value="MoPterin_dinucl-bd_dom"/>
</dbReference>
<evidence type="ECO:0000256" key="14">
    <source>
        <dbReference type="ARBA" id="ARBA00023027"/>
    </source>
</evidence>
<evidence type="ECO:0000256" key="2">
    <source>
        <dbReference type="ARBA" id="ARBA00001966"/>
    </source>
</evidence>
<comment type="similarity">
    <text evidence="4">Belongs to the prokaryotic molybdopterin-containing oxidoreductase family.</text>
</comment>
<dbReference type="GO" id="GO:0030151">
    <property type="term" value="F:molybdenum ion binding"/>
    <property type="evidence" value="ECO:0007669"/>
    <property type="project" value="TreeGrafter"/>
</dbReference>
<feature type="signal peptide" evidence="15">
    <location>
        <begin position="1"/>
        <end position="33"/>
    </location>
</feature>
<dbReference type="Gene3D" id="3.30.200.210">
    <property type="match status" value="1"/>
</dbReference>
<feature type="domain" description="4Fe-4S Mo/W bis-MGD-type" evidence="16">
    <location>
        <begin position="43"/>
        <end position="106"/>
    </location>
</feature>
<comment type="cofactor">
    <cofactor evidence="1">
        <name>Mo-bis(molybdopterin guanine dinucleotide)</name>
        <dbReference type="ChEBI" id="CHEBI:60539"/>
    </cofactor>
</comment>
<dbReference type="FunFam" id="2.40.40.20:FF:000017">
    <property type="entry name" value="Formate dehydrogenase, alpha subunit"/>
    <property type="match status" value="1"/>
</dbReference>
<evidence type="ECO:0000256" key="6">
    <source>
        <dbReference type="ARBA" id="ARBA00022505"/>
    </source>
</evidence>
<dbReference type="GO" id="GO:0008863">
    <property type="term" value="F:formate dehydrogenase (NAD+) activity"/>
    <property type="evidence" value="ECO:0007669"/>
    <property type="project" value="InterPro"/>
</dbReference>
<dbReference type="FunFam" id="3.30.200.210:FF:000003">
    <property type="entry name" value="Formate dehydrogenase-N subunit alpha"/>
    <property type="match status" value="1"/>
</dbReference>
<keyword evidence="5" id="KW-0004">4Fe-4S</keyword>
<evidence type="ECO:0000256" key="12">
    <source>
        <dbReference type="ARBA" id="ARBA00023004"/>
    </source>
</evidence>
<evidence type="ECO:0000256" key="9">
    <source>
        <dbReference type="ARBA" id="ARBA00022764"/>
    </source>
</evidence>
<dbReference type="GO" id="GO:0043546">
    <property type="term" value="F:molybdopterin cofactor binding"/>
    <property type="evidence" value="ECO:0007669"/>
    <property type="project" value="InterPro"/>
</dbReference>
<evidence type="ECO:0000259" key="16">
    <source>
        <dbReference type="PROSITE" id="PS51669"/>
    </source>
</evidence>
<dbReference type="GO" id="GO:0009326">
    <property type="term" value="C:formate dehydrogenase complex"/>
    <property type="evidence" value="ECO:0007669"/>
    <property type="project" value="UniProtKB-ARBA"/>
</dbReference>
<evidence type="ECO:0000256" key="5">
    <source>
        <dbReference type="ARBA" id="ARBA00022485"/>
    </source>
</evidence>
<evidence type="ECO:0000256" key="7">
    <source>
        <dbReference type="ARBA" id="ARBA00022723"/>
    </source>
</evidence>
<keyword evidence="12" id="KW-0408">Iron</keyword>
<evidence type="ECO:0000256" key="3">
    <source>
        <dbReference type="ARBA" id="ARBA00004418"/>
    </source>
</evidence>
<dbReference type="SUPFAM" id="SSF50692">
    <property type="entry name" value="ADC-like"/>
    <property type="match status" value="1"/>
</dbReference>
<dbReference type="InterPro" id="IPR006311">
    <property type="entry name" value="TAT_signal"/>
</dbReference>